<dbReference type="AlphaFoldDB" id="A0A067D3H5"/>
<dbReference type="SUPFAM" id="SSF55486">
    <property type="entry name" value="Metalloproteases ('zincins'), catalytic domain"/>
    <property type="match status" value="1"/>
</dbReference>
<keyword evidence="6" id="KW-0378">Hydrolase</keyword>
<keyword evidence="3" id="KW-0449">Lipoprotein</keyword>
<evidence type="ECO:0000313" key="10">
    <source>
        <dbReference type="EMBL" id="KDO37353.1"/>
    </source>
</evidence>
<evidence type="ECO:0000313" key="11">
    <source>
        <dbReference type="Proteomes" id="UP000027120"/>
    </source>
</evidence>
<evidence type="ECO:0000256" key="2">
    <source>
        <dbReference type="ARBA" id="ARBA00009614"/>
    </source>
</evidence>
<dbReference type="PANTHER" id="PTHR10201:SF213">
    <property type="entry name" value="METALLOENDOPROTEINASE 2-MMP-LIKE"/>
    <property type="match status" value="1"/>
</dbReference>
<evidence type="ECO:0000256" key="3">
    <source>
        <dbReference type="ARBA" id="ARBA00022622"/>
    </source>
</evidence>
<keyword evidence="5" id="KW-0479">Metal-binding</keyword>
<dbReference type="GO" id="GO:0006508">
    <property type="term" value="P:proteolysis"/>
    <property type="evidence" value="ECO:0007669"/>
    <property type="project" value="UniProtKB-KW"/>
</dbReference>
<keyword evidence="4" id="KW-0645">Protease</keyword>
<dbReference type="InterPro" id="IPR036365">
    <property type="entry name" value="PGBD-like_sf"/>
</dbReference>
<dbReference type="Pfam" id="PF01471">
    <property type="entry name" value="PG_binding_1"/>
    <property type="match status" value="1"/>
</dbReference>
<protein>
    <submittedName>
        <fullName evidence="10">Uncharacterized protein</fullName>
    </submittedName>
</protein>
<sequence length="169" mass="18996">MGKFGYLNYDNSNNQTHANDDDFDELLESAIKNYQLNYHLKSTEVLDAGTVGKMRTHDAELQILGSPRWPASKFSLTYAFLPGTRGDAINPVARAFQTWAPNTQFQFAESQDYRNADIKISFESGDHGAGALSTAVVESWLMLQLLLESQSVCMELIFKELGIFINYNI</sequence>
<evidence type="ECO:0000256" key="5">
    <source>
        <dbReference type="ARBA" id="ARBA00022723"/>
    </source>
</evidence>
<dbReference type="GO" id="GO:0004222">
    <property type="term" value="F:metalloendopeptidase activity"/>
    <property type="evidence" value="ECO:0000318"/>
    <property type="project" value="GO_Central"/>
</dbReference>
<reference evidence="10 11" key="1">
    <citation type="submission" date="2014-04" db="EMBL/GenBank/DDBJ databases">
        <authorList>
            <consortium name="International Citrus Genome Consortium"/>
            <person name="Gmitter F."/>
            <person name="Chen C."/>
            <person name="Farmerie W."/>
            <person name="Harkins T."/>
            <person name="Desany B."/>
            <person name="Mohiuddin M."/>
            <person name="Kodira C."/>
            <person name="Borodovsky M."/>
            <person name="Lomsadze A."/>
            <person name="Burns P."/>
            <person name="Jenkins J."/>
            <person name="Prochnik S."/>
            <person name="Shu S."/>
            <person name="Chapman J."/>
            <person name="Pitluck S."/>
            <person name="Schmutz J."/>
            <person name="Rokhsar D."/>
        </authorList>
    </citation>
    <scope>NUCLEOTIDE SEQUENCE</scope>
</reference>
<dbReference type="Proteomes" id="UP000027120">
    <property type="component" value="Unassembled WGS sequence"/>
</dbReference>
<dbReference type="GO" id="GO:0030198">
    <property type="term" value="P:extracellular matrix organization"/>
    <property type="evidence" value="ECO:0000318"/>
    <property type="project" value="GO_Central"/>
</dbReference>
<evidence type="ECO:0000256" key="6">
    <source>
        <dbReference type="ARBA" id="ARBA00022801"/>
    </source>
</evidence>
<feature type="domain" description="Peptidoglycan binding-like" evidence="9">
    <location>
        <begin position="6"/>
        <end position="54"/>
    </location>
</feature>
<evidence type="ECO:0000259" key="8">
    <source>
        <dbReference type="Pfam" id="PF00413"/>
    </source>
</evidence>
<dbReference type="SMR" id="A0A067D3H5"/>
<organism evidence="10 11">
    <name type="scientific">Citrus sinensis</name>
    <name type="common">Sweet orange</name>
    <name type="synonym">Citrus aurantium var. sinensis</name>
    <dbReference type="NCBI Taxonomy" id="2711"/>
    <lineage>
        <taxon>Eukaryota</taxon>
        <taxon>Viridiplantae</taxon>
        <taxon>Streptophyta</taxon>
        <taxon>Embryophyta</taxon>
        <taxon>Tracheophyta</taxon>
        <taxon>Spermatophyta</taxon>
        <taxon>Magnoliopsida</taxon>
        <taxon>eudicotyledons</taxon>
        <taxon>Gunneridae</taxon>
        <taxon>Pentapetalae</taxon>
        <taxon>rosids</taxon>
        <taxon>malvids</taxon>
        <taxon>Sapindales</taxon>
        <taxon>Rutaceae</taxon>
        <taxon>Aurantioideae</taxon>
        <taxon>Citrus</taxon>
    </lineage>
</organism>
<keyword evidence="7" id="KW-0862">Zinc</keyword>
<gene>
    <name evidence="10" type="ORF">CISIN_1g042321mg</name>
</gene>
<dbReference type="InterPro" id="IPR002477">
    <property type="entry name" value="Peptidoglycan-bd-like"/>
</dbReference>
<dbReference type="EMBL" id="KK791016">
    <property type="protein sequence ID" value="KDO37353.1"/>
    <property type="molecule type" value="Genomic_DNA"/>
</dbReference>
<comment type="subcellular location">
    <subcellularLocation>
        <location evidence="1">Cell membrane</location>
        <topology evidence="1">Lipid-anchor</topology>
        <topology evidence="1">GPI-anchor</topology>
        <orientation evidence="1">Extracellular side</orientation>
    </subcellularLocation>
</comment>
<dbReference type="GO" id="GO:0031012">
    <property type="term" value="C:extracellular matrix"/>
    <property type="evidence" value="ECO:0007669"/>
    <property type="project" value="InterPro"/>
</dbReference>
<dbReference type="Gene3D" id="3.40.390.10">
    <property type="entry name" value="Collagenase (Catalytic Domain)"/>
    <property type="match status" value="1"/>
</dbReference>
<dbReference type="STRING" id="2711.A0A067D3H5"/>
<dbReference type="Pfam" id="PF00413">
    <property type="entry name" value="Peptidase_M10"/>
    <property type="match status" value="1"/>
</dbReference>
<proteinExistence type="inferred from homology"/>
<dbReference type="InterPro" id="IPR001818">
    <property type="entry name" value="Pept_M10_metallopeptidase"/>
</dbReference>
<evidence type="ECO:0000259" key="9">
    <source>
        <dbReference type="Pfam" id="PF01471"/>
    </source>
</evidence>
<keyword evidence="11" id="KW-1185">Reference proteome</keyword>
<name>A0A067D3H5_CITSI</name>
<evidence type="ECO:0000256" key="7">
    <source>
        <dbReference type="ARBA" id="ARBA00022833"/>
    </source>
</evidence>
<dbReference type="GO" id="GO:0030574">
    <property type="term" value="P:collagen catabolic process"/>
    <property type="evidence" value="ECO:0000318"/>
    <property type="project" value="GO_Central"/>
</dbReference>
<comment type="similarity">
    <text evidence="2">Belongs to the peptidase M10A family. Matrix metalloproteinases (MMPs) subfamily.</text>
</comment>
<keyword evidence="3" id="KW-0325">Glycoprotein</keyword>
<evidence type="ECO:0000256" key="4">
    <source>
        <dbReference type="ARBA" id="ARBA00022670"/>
    </source>
</evidence>
<dbReference type="InterPro" id="IPR024079">
    <property type="entry name" value="MetalloPept_cat_dom_sf"/>
</dbReference>
<evidence type="ECO:0000256" key="1">
    <source>
        <dbReference type="ARBA" id="ARBA00004471"/>
    </source>
</evidence>
<keyword evidence="3" id="KW-0336">GPI-anchor</keyword>
<dbReference type="SUPFAM" id="SSF47090">
    <property type="entry name" value="PGBD-like"/>
    <property type="match status" value="1"/>
</dbReference>
<feature type="domain" description="Peptidase M10 metallopeptidase" evidence="8">
    <location>
        <begin position="73"/>
        <end position="130"/>
    </location>
</feature>
<dbReference type="GO" id="GO:0008270">
    <property type="term" value="F:zinc ion binding"/>
    <property type="evidence" value="ECO:0007669"/>
    <property type="project" value="InterPro"/>
</dbReference>
<accession>A0A067D3H5</accession>
<keyword evidence="3" id="KW-0472">Membrane</keyword>
<dbReference type="PANTHER" id="PTHR10201">
    <property type="entry name" value="MATRIX METALLOPROTEINASE"/>
    <property type="match status" value="1"/>
</dbReference>